<accession>A0A0E9VDB9</accession>
<proteinExistence type="predicted"/>
<name>A0A0E9VDB9_ANGAN</name>
<reference evidence="1" key="1">
    <citation type="submission" date="2014-11" db="EMBL/GenBank/DDBJ databases">
        <authorList>
            <person name="Amaro Gonzalez C."/>
        </authorList>
    </citation>
    <scope>NUCLEOTIDE SEQUENCE</scope>
</reference>
<dbReference type="EMBL" id="GBXM01032576">
    <property type="protein sequence ID" value="JAH76001.1"/>
    <property type="molecule type" value="Transcribed_RNA"/>
</dbReference>
<sequence length="15" mass="1658">MMSIGLPITLVKELL</sequence>
<protein>
    <submittedName>
        <fullName evidence="1">Uncharacterized protein</fullName>
    </submittedName>
</protein>
<evidence type="ECO:0000313" key="1">
    <source>
        <dbReference type="EMBL" id="JAH76001.1"/>
    </source>
</evidence>
<organism evidence="1">
    <name type="scientific">Anguilla anguilla</name>
    <name type="common">European freshwater eel</name>
    <name type="synonym">Muraena anguilla</name>
    <dbReference type="NCBI Taxonomy" id="7936"/>
    <lineage>
        <taxon>Eukaryota</taxon>
        <taxon>Metazoa</taxon>
        <taxon>Chordata</taxon>
        <taxon>Craniata</taxon>
        <taxon>Vertebrata</taxon>
        <taxon>Euteleostomi</taxon>
        <taxon>Actinopterygii</taxon>
        <taxon>Neopterygii</taxon>
        <taxon>Teleostei</taxon>
        <taxon>Anguilliformes</taxon>
        <taxon>Anguillidae</taxon>
        <taxon>Anguilla</taxon>
    </lineage>
</organism>
<reference evidence="1" key="2">
    <citation type="journal article" date="2015" name="Fish Shellfish Immunol.">
        <title>Early steps in the European eel (Anguilla anguilla)-Vibrio vulnificus interaction in the gills: Role of the RtxA13 toxin.</title>
        <authorList>
            <person name="Callol A."/>
            <person name="Pajuelo D."/>
            <person name="Ebbesson L."/>
            <person name="Teles M."/>
            <person name="MacKenzie S."/>
            <person name="Amaro C."/>
        </authorList>
    </citation>
    <scope>NUCLEOTIDE SEQUENCE</scope>
</reference>